<evidence type="ECO:0000256" key="2">
    <source>
        <dbReference type="ARBA" id="ARBA00012000"/>
    </source>
</evidence>
<dbReference type="AlphaFoldDB" id="F2N9U6"/>
<evidence type="ECO:0000256" key="3">
    <source>
        <dbReference type="ARBA" id="ARBA00022763"/>
    </source>
</evidence>
<dbReference type="GO" id="GO:0032131">
    <property type="term" value="F:alkylated DNA binding"/>
    <property type="evidence" value="ECO:0007669"/>
    <property type="project" value="TreeGrafter"/>
</dbReference>
<dbReference type="eggNOG" id="COG0122">
    <property type="taxonomic scope" value="Bacteria"/>
</dbReference>
<sequence>MYPIAWRRVATVDQPAHGGETGDTPLTLQLPIWTPGVRSVDFVRITPLFAPARMVAILTAMGTTPLTGSPSSFISAATADGARIFRYGEQETAYLAARDVRLAAVMAAVGHIEREIDPDLLSSVIHHIIGQQISTAAQQTIWRRMHDALGEIDADVIAATPVEELQSFGMTFRKAGYIRDLARQLVDGSFDLEGIRSLDDADAVERLVAIKGVGVWTAEMILLFCLERPDVLSYGDLGIQRGLRMLYHHRAISPALFKRYRRRFSPCGSVASLYLWAVAGGAVPGLRDRAPRRSRSRTSKPTGQE</sequence>
<dbReference type="Gene3D" id="1.10.340.30">
    <property type="entry name" value="Hypothetical protein, domain 2"/>
    <property type="match status" value="1"/>
</dbReference>
<evidence type="ECO:0000259" key="5">
    <source>
        <dbReference type="SMART" id="SM00478"/>
    </source>
</evidence>
<evidence type="ECO:0000256" key="4">
    <source>
        <dbReference type="ARBA" id="ARBA00023204"/>
    </source>
</evidence>
<keyword evidence="6" id="KW-0326">Glycosidase</keyword>
<dbReference type="STRING" id="700015.Corgl_0073"/>
<dbReference type="Pfam" id="PF00730">
    <property type="entry name" value="HhH-GPD"/>
    <property type="match status" value="1"/>
</dbReference>
<dbReference type="EC" id="3.2.2.21" evidence="2"/>
<evidence type="ECO:0000313" key="7">
    <source>
        <dbReference type="Proteomes" id="UP000006851"/>
    </source>
</evidence>
<dbReference type="GO" id="GO:0043916">
    <property type="term" value="F:DNA-7-methylguanine glycosylase activity"/>
    <property type="evidence" value="ECO:0007669"/>
    <property type="project" value="TreeGrafter"/>
</dbReference>
<keyword evidence="3" id="KW-0227">DNA damage</keyword>
<protein>
    <recommendedName>
        <fullName evidence="2">DNA-3-methyladenine glycosylase II</fullName>
        <ecNumber evidence="2">3.2.2.21</ecNumber>
    </recommendedName>
</protein>
<feature type="domain" description="HhH-GPD" evidence="5">
    <location>
        <begin position="129"/>
        <end position="280"/>
    </location>
</feature>
<dbReference type="InterPro" id="IPR003265">
    <property type="entry name" value="HhH-GPD_domain"/>
</dbReference>
<dbReference type="InterPro" id="IPR051912">
    <property type="entry name" value="Alkylbase_DNA_Glycosylase/TA"/>
</dbReference>
<proteinExistence type="predicted"/>
<name>F2N9U6_CORGP</name>
<keyword evidence="7" id="KW-1185">Reference proteome</keyword>
<dbReference type="GO" id="GO:0005737">
    <property type="term" value="C:cytoplasm"/>
    <property type="evidence" value="ECO:0007669"/>
    <property type="project" value="TreeGrafter"/>
</dbReference>
<dbReference type="PANTHER" id="PTHR43003">
    <property type="entry name" value="DNA-3-METHYLADENINE GLYCOSYLASE"/>
    <property type="match status" value="1"/>
</dbReference>
<dbReference type="Proteomes" id="UP000006851">
    <property type="component" value="Chromosome"/>
</dbReference>
<dbReference type="EMBL" id="CP002628">
    <property type="protein sequence ID" value="AEB06201.1"/>
    <property type="molecule type" value="Genomic_DNA"/>
</dbReference>
<dbReference type="SUPFAM" id="SSF48150">
    <property type="entry name" value="DNA-glycosylase"/>
    <property type="match status" value="1"/>
</dbReference>
<dbReference type="GO" id="GO:0006285">
    <property type="term" value="P:base-excision repair, AP site formation"/>
    <property type="evidence" value="ECO:0007669"/>
    <property type="project" value="TreeGrafter"/>
</dbReference>
<organism evidence="6 7">
    <name type="scientific">Coriobacterium glomerans (strain ATCC 49209 / DSM 20642 / JCM 10262 / PW2)</name>
    <dbReference type="NCBI Taxonomy" id="700015"/>
    <lineage>
        <taxon>Bacteria</taxon>
        <taxon>Bacillati</taxon>
        <taxon>Actinomycetota</taxon>
        <taxon>Coriobacteriia</taxon>
        <taxon>Coriobacteriales</taxon>
        <taxon>Coriobacteriaceae</taxon>
        <taxon>Coriobacterium</taxon>
    </lineage>
</organism>
<accession>F2N9U6</accession>
<dbReference type="GO" id="GO:0032993">
    <property type="term" value="C:protein-DNA complex"/>
    <property type="evidence" value="ECO:0007669"/>
    <property type="project" value="TreeGrafter"/>
</dbReference>
<dbReference type="InterPro" id="IPR011257">
    <property type="entry name" value="DNA_glycosylase"/>
</dbReference>
<dbReference type="CDD" id="cd00056">
    <property type="entry name" value="ENDO3c"/>
    <property type="match status" value="1"/>
</dbReference>
<evidence type="ECO:0000256" key="1">
    <source>
        <dbReference type="ARBA" id="ARBA00000086"/>
    </source>
</evidence>
<dbReference type="KEGG" id="cgo:Corgl_0073"/>
<evidence type="ECO:0000313" key="6">
    <source>
        <dbReference type="EMBL" id="AEB06201.1"/>
    </source>
</evidence>
<dbReference type="SMART" id="SM00478">
    <property type="entry name" value="ENDO3c"/>
    <property type="match status" value="1"/>
</dbReference>
<gene>
    <name evidence="6" type="ordered locus">Corgl_0073</name>
</gene>
<reference evidence="7" key="1">
    <citation type="journal article" date="2013" name="Stand. Genomic Sci.">
        <title>Complete genome sequence of Coriobacterium glomerans type strain (PW2(T)) from the midgut of Pyrrhocoris apterus L. (red soldier bug).</title>
        <authorList>
            <person name="Stackebrandt E."/>
            <person name="Zeytun A."/>
            <person name="Lapidus A."/>
            <person name="Nolan M."/>
            <person name="Lucas S."/>
            <person name="Hammon N."/>
            <person name="Deshpande S."/>
            <person name="Cheng J.F."/>
            <person name="Tapia R."/>
            <person name="Goodwin L.A."/>
            <person name="Pitluck S."/>
            <person name="Liolios K."/>
            <person name="Pagani I."/>
            <person name="Ivanova N."/>
            <person name="Mavromatis K."/>
            <person name="Mikhailova N."/>
            <person name="Huntemann M."/>
            <person name="Pati A."/>
            <person name="Chen A."/>
            <person name="Palaniappan K."/>
            <person name="Chang Y.J."/>
            <person name="Land M."/>
            <person name="Hauser L."/>
            <person name="Rohde M."/>
            <person name="Pukall R."/>
            <person name="Goker M."/>
            <person name="Detter J.C."/>
            <person name="Woyke T."/>
            <person name="Bristow J."/>
            <person name="Eisen J.A."/>
            <person name="Markowitz V."/>
            <person name="Hugenholtz P."/>
            <person name="Kyrpides N.C."/>
            <person name="Klenk H.P."/>
        </authorList>
    </citation>
    <scope>NUCLEOTIDE SEQUENCE</scope>
    <source>
        <strain evidence="7">ATCC 49209 / DSM 20642 / JCM 10262 / PW2</strain>
    </source>
</reference>
<dbReference type="Gene3D" id="1.10.1670.40">
    <property type="match status" value="1"/>
</dbReference>
<dbReference type="RefSeq" id="WP_013707944.1">
    <property type="nucleotide sequence ID" value="NC_015389.1"/>
</dbReference>
<dbReference type="HOGENOM" id="CLU_000445_72_5_11"/>
<keyword evidence="4" id="KW-0234">DNA repair</keyword>
<dbReference type="PANTHER" id="PTHR43003:SF5">
    <property type="entry name" value="DNA-3-METHYLADENINE GLYCOSYLASE"/>
    <property type="match status" value="1"/>
</dbReference>
<dbReference type="GO" id="GO:0006307">
    <property type="term" value="P:DNA alkylation repair"/>
    <property type="evidence" value="ECO:0007669"/>
    <property type="project" value="TreeGrafter"/>
</dbReference>
<comment type="catalytic activity">
    <reaction evidence="1">
        <text>Hydrolysis of alkylated DNA, releasing 3-methyladenine, 3-methylguanine, 7-methylguanine and 7-methyladenine.</text>
        <dbReference type="EC" id="3.2.2.21"/>
    </reaction>
</comment>
<keyword evidence="6" id="KW-0378">Hydrolase</keyword>
<dbReference type="GO" id="GO:0008725">
    <property type="term" value="F:DNA-3-methyladenine glycosylase activity"/>
    <property type="evidence" value="ECO:0007669"/>
    <property type="project" value="TreeGrafter"/>
</dbReference>